<evidence type="ECO:0000313" key="2">
    <source>
        <dbReference type="EMBL" id="ROT74500.1"/>
    </source>
</evidence>
<feature type="region of interest" description="Disordered" evidence="1">
    <location>
        <begin position="1"/>
        <end position="69"/>
    </location>
</feature>
<feature type="region of interest" description="Disordered" evidence="1">
    <location>
        <begin position="549"/>
        <end position="571"/>
    </location>
</feature>
<name>A0A3R7M6Q6_PENVA</name>
<organism evidence="2 3">
    <name type="scientific">Penaeus vannamei</name>
    <name type="common">Whiteleg shrimp</name>
    <name type="synonym">Litopenaeus vannamei</name>
    <dbReference type="NCBI Taxonomy" id="6689"/>
    <lineage>
        <taxon>Eukaryota</taxon>
        <taxon>Metazoa</taxon>
        <taxon>Ecdysozoa</taxon>
        <taxon>Arthropoda</taxon>
        <taxon>Crustacea</taxon>
        <taxon>Multicrustacea</taxon>
        <taxon>Malacostraca</taxon>
        <taxon>Eumalacostraca</taxon>
        <taxon>Eucarida</taxon>
        <taxon>Decapoda</taxon>
        <taxon>Dendrobranchiata</taxon>
        <taxon>Penaeoidea</taxon>
        <taxon>Penaeidae</taxon>
        <taxon>Penaeus</taxon>
    </lineage>
</organism>
<gene>
    <name evidence="2" type="ORF">C7M84_006992</name>
</gene>
<proteinExistence type="predicted"/>
<dbReference type="AlphaFoldDB" id="A0A3R7M6Q6"/>
<reference evidence="2 3" key="1">
    <citation type="submission" date="2018-04" db="EMBL/GenBank/DDBJ databases">
        <authorList>
            <person name="Zhang X."/>
            <person name="Yuan J."/>
            <person name="Li F."/>
            <person name="Xiang J."/>
        </authorList>
    </citation>
    <scope>NUCLEOTIDE SEQUENCE [LARGE SCALE GENOMIC DNA]</scope>
    <source>
        <tissue evidence="2">Muscle</tissue>
    </source>
</reference>
<accession>A0A3R7M6Q6</accession>
<evidence type="ECO:0000256" key="1">
    <source>
        <dbReference type="SAM" id="MobiDB-lite"/>
    </source>
</evidence>
<feature type="compositionally biased region" description="Pro residues" evidence="1">
    <location>
        <begin position="550"/>
        <end position="571"/>
    </location>
</feature>
<feature type="compositionally biased region" description="Basic and acidic residues" evidence="1">
    <location>
        <begin position="28"/>
        <end position="41"/>
    </location>
</feature>
<dbReference type="EMBL" id="QCYY01001886">
    <property type="protein sequence ID" value="ROT74500.1"/>
    <property type="molecule type" value="Genomic_DNA"/>
</dbReference>
<dbReference type="Proteomes" id="UP000283509">
    <property type="component" value="Unassembled WGS sequence"/>
</dbReference>
<protein>
    <submittedName>
        <fullName evidence="2">Uncharacterized protein</fullName>
    </submittedName>
</protein>
<keyword evidence="3" id="KW-1185">Reference proteome</keyword>
<comment type="caution">
    <text evidence="2">The sequence shown here is derived from an EMBL/GenBank/DDBJ whole genome shotgun (WGS) entry which is preliminary data.</text>
</comment>
<evidence type="ECO:0000313" key="3">
    <source>
        <dbReference type="Proteomes" id="UP000283509"/>
    </source>
</evidence>
<reference evidence="2 3" key="2">
    <citation type="submission" date="2019-01" db="EMBL/GenBank/DDBJ databases">
        <title>The decoding of complex shrimp genome reveals the adaptation for benthos swimmer, frequently molting mechanism and breeding impact on genome.</title>
        <authorList>
            <person name="Sun Y."/>
            <person name="Gao Y."/>
            <person name="Yu Y."/>
        </authorList>
    </citation>
    <scope>NUCLEOTIDE SEQUENCE [LARGE SCALE GENOMIC DNA]</scope>
    <source>
        <tissue evidence="2">Muscle</tissue>
    </source>
</reference>
<sequence>MIELDGGRRQTGTQEWEKIGGVGPRSFTETRPRSAPGEEGHAPATPTSGRSAKRGRSERCASRPDAAPGQGDWGGLCLRPFRSGFPVLGDCRSGRVVLLWLGRVKIKAEGYHSLSHSFLSAPFPDFFCLSISPASSPPTPYFSPFLSFPNFLYFPIHSPKISPLLLLSSPTSPLPHPTPISSRKSRVLLAAPLSCLFPSLPPSLPSLVFLSSLPFPVPLSPRGPSLPLPPPLSRVRAGGCLAGGCPPFFLSPPSSSPASSLLPPLSSLPSSLLSPSSRAPEPSLPSFPPLSGLALPLPPRLLYPLPGPVARFSPSPFPSPPSRLLPFLSTSLASSLPSPLSRLLPPSYPLLFCSASSSSTPLSASSLLPPLSPLHPFLPIASLRLASSSPLFSRPLPFLPRATRLFPSFPPSLRLFPIPSPLSHLFLPSPLSHPHSLPSPLSRLFPSFPPLSPLPSFLSRLSFPSPPSLYRLPFLPLSRLFPSFPLSHLFLSFPPLSLSSLPSPSLTSSLPSPLSHLFPFLPLFPLPPLLFPSFPPSLALPFLPPSLTSSPPPLSIPPPSPIPSRCPTPDH</sequence>